<keyword evidence="1 6" id="KW-1003">Cell membrane</keyword>
<proteinExistence type="inferred from homology"/>
<comment type="function">
    <text evidence="6">Catalyzes the transfer of an acyl chain from an acyl-[acyl-carrier-protein] (ACP) to a Kdo(2)-(acyl)-lipid IV(A) to form a Kdo(2)-lipid A.</text>
</comment>
<keyword evidence="6" id="KW-1133">Transmembrane helix</keyword>
<dbReference type="AlphaFoldDB" id="A0A6S4T942"/>
<keyword evidence="3 6" id="KW-0808">Transferase</keyword>
<dbReference type="UniPathway" id="UPA00360">
    <property type="reaction ID" value="UER00486"/>
</dbReference>
<evidence type="ECO:0000313" key="7">
    <source>
        <dbReference type="EMBL" id="BBQ30776.1"/>
    </source>
</evidence>
<name>A0A6S4T942_AERCA</name>
<feature type="short sequence motif" description="HXXXXD motif" evidence="6">
    <location>
        <begin position="148"/>
        <end position="153"/>
    </location>
</feature>
<evidence type="ECO:0000256" key="2">
    <source>
        <dbReference type="ARBA" id="ARBA00022519"/>
    </source>
</evidence>
<dbReference type="UniPathway" id="UPA00030"/>
<dbReference type="GO" id="GO:0009103">
    <property type="term" value="P:lipopolysaccharide biosynthetic process"/>
    <property type="evidence" value="ECO:0007669"/>
    <property type="project" value="UniProtKB-UniRule"/>
</dbReference>
<dbReference type="EMBL" id="AP021927">
    <property type="protein sequence ID" value="BBQ30776.1"/>
    <property type="molecule type" value="Genomic_DNA"/>
</dbReference>
<dbReference type="InterPro" id="IPR011921">
    <property type="entry name" value="Lipid_A_MsbB"/>
</dbReference>
<comment type="catalytic activity">
    <reaction evidence="6">
        <text>an alpha-Kdo-(2-&gt;4)-alpha-Kdo-(2-&gt;6)-(acyl)-lipid IVA + a fatty acyl-[ACP] = an alpha-Kdo-(2-&gt;4)-alpha-Kdo-(2-&gt;6)-lipid A + holo-[ACP]</text>
        <dbReference type="Rhea" id="RHEA:69400"/>
        <dbReference type="Rhea" id="RHEA-COMP:9685"/>
        <dbReference type="Rhea" id="RHEA-COMP:14125"/>
        <dbReference type="ChEBI" id="CHEBI:64479"/>
        <dbReference type="ChEBI" id="CHEBI:138651"/>
        <dbReference type="ChEBI" id="CHEBI:176430"/>
        <dbReference type="ChEBI" id="CHEBI:176431"/>
        <dbReference type="EC" id="2.3.1.243"/>
    </reaction>
</comment>
<evidence type="ECO:0000256" key="3">
    <source>
        <dbReference type="ARBA" id="ARBA00022679"/>
    </source>
</evidence>
<protein>
    <recommendedName>
        <fullName evidence="6">Lipid A biosynthesis acyltransferase</fullName>
        <ecNumber evidence="6">2.3.1.243</ecNumber>
    </recommendedName>
    <alternativeName>
        <fullName evidence="6">Kdo(2)-lauroyl-lipid IV(A) acyltransferase</fullName>
    </alternativeName>
</protein>
<keyword evidence="6" id="KW-0448">Lipopolysaccharide biosynthesis</keyword>
<comment type="pathway">
    <text evidence="6">Glycolipid biosynthesis; KDO(2)-lipid A biosynthesis; KDO(2)-lipid A from CMP-3-deoxy-D-manno-octulosonate and lipid IV(A): step 4/4.</text>
</comment>
<gene>
    <name evidence="6 7" type="primary">lpxM</name>
    <name evidence="7" type="ORF">WP2W18E01_23580</name>
</gene>
<feature type="transmembrane region" description="Helical" evidence="6">
    <location>
        <begin position="32"/>
        <end position="50"/>
    </location>
</feature>
<dbReference type="HAMAP" id="MF_01944">
    <property type="entry name" value="Lipid_A_LpxM"/>
    <property type="match status" value="1"/>
</dbReference>
<dbReference type="CDD" id="cd07984">
    <property type="entry name" value="LPLAT_LABLAT-like"/>
    <property type="match status" value="1"/>
</dbReference>
<dbReference type="InterPro" id="IPR004960">
    <property type="entry name" value="LipA_acyltrans"/>
</dbReference>
<comment type="pathway">
    <text evidence="6">Bacterial outer membrane biogenesis; lipopolysaccharide biosynthesis.</text>
</comment>
<reference evidence="7 8" key="1">
    <citation type="submission" date="2019-12" db="EMBL/GenBank/DDBJ databases">
        <title>complete genome sequences of Aeromonas caviae str. WP2-W18-ESBL-01 isolated from wastewater treatment plant effluent.</title>
        <authorList>
            <person name="Sekizuka T."/>
            <person name="Itokawa K."/>
            <person name="Yatsu K."/>
            <person name="Inamine Y."/>
            <person name="Kuroda M."/>
        </authorList>
    </citation>
    <scope>NUCLEOTIDE SEQUENCE [LARGE SCALE GENOMIC DNA]</scope>
    <source>
        <strain evidence="7 8">WP2-W18-ESBL-01</strain>
    </source>
</reference>
<evidence type="ECO:0000256" key="6">
    <source>
        <dbReference type="HAMAP-Rule" id="MF_01944"/>
    </source>
</evidence>
<dbReference type="GO" id="GO:0009276">
    <property type="term" value="C:Gram-negative-bacterium-type cell wall"/>
    <property type="evidence" value="ECO:0007669"/>
    <property type="project" value="InterPro"/>
</dbReference>
<dbReference type="PANTHER" id="PTHR30606:SF4">
    <property type="entry name" value="LIPID A BIOSYNTHESIS MYRISTOYLTRANSFERASE"/>
    <property type="match status" value="1"/>
</dbReference>
<dbReference type="GO" id="GO:0005886">
    <property type="term" value="C:plasma membrane"/>
    <property type="evidence" value="ECO:0007669"/>
    <property type="project" value="UniProtKB-SubCell"/>
</dbReference>
<sequence>MTVCFDDSMATMSAQDPVFDTSFHPRLLHPRLWGIWLAVALLSLLAWVPARARDKLADYLAPLLLRVSRKQAYIADTNLKICFPHLDEAGRQALLLKSIRVGLKTFLGFGELTWRSPDFLKGRVKVSGWEHVEAERAAGRPMIFVVPHTWAVDMIGRYFPLQGIKMCTMMKSPKDAVFDWYINRERSKGGRIYERSVGIKPAIKALRSGDSFFYLPDQDHGREASLFVPFFNHPKATLPALPKLVKLTGARAVPILACYDEDQGCYRLEIEAPFDPYPTADLVADVNQMNRMVEQQLGRFPEQYMWFLKIFETQEHDQGEDGLYEEGIRRIRQGLPPEP</sequence>
<dbReference type="Pfam" id="PF03279">
    <property type="entry name" value="Lip_A_acyltrans"/>
    <property type="match status" value="1"/>
</dbReference>
<comment type="similarity">
    <text evidence="6">Belongs to the LpxL/LpxM/LpxP family. LpxM subfamily.</text>
</comment>
<dbReference type="GO" id="GO:0036104">
    <property type="term" value="P:Kdo2-lipid A biosynthetic process"/>
    <property type="evidence" value="ECO:0007669"/>
    <property type="project" value="UniProtKB-UniRule"/>
</dbReference>
<comment type="subcellular location">
    <subcellularLocation>
        <location evidence="6">Cell inner membrane</location>
        <topology evidence="6">Single-pass membrane protein</topology>
    </subcellularLocation>
</comment>
<dbReference type="PANTHER" id="PTHR30606">
    <property type="entry name" value="LIPID A BIOSYNTHESIS LAUROYL ACYLTRANSFERASE"/>
    <property type="match status" value="1"/>
</dbReference>
<evidence type="ECO:0000256" key="4">
    <source>
        <dbReference type="ARBA" id="ARBA00023136"/>
    </source>
</evidence>
<dbReference type="EC" id="2.3.1.243" evidence="6"/>
<organism evidence="7 8">
    <name type="scientific">Aeromonas caviae</name>
    <name type="common">Aeromonas punctata</name>
    <dbReference type="NCBI Taxonomy" id="648"/>
    <lineage>
        <taxon>Bacteria</taxon>
        <taxon>Pseudomonadati</taxon>
        <taxon>Pseudomonadota</taxon>
        <taxon>Gammaproteobacteria</taxon>
        <taxon>Aeromonadales</taxon>
        <taxon>Aeromonadaceae</taxon>
        <taxon>Aeromonas</taxon>
    </lineage>
</organism>
<evidence type="ECO:0000256" key="1">
    <source>
        <dbReference type="ARBA" id="ARBA00022475"/>
    </source>
</evidence>
<evidence type="ECO:0000313" key="8">
    <source>
        <dbReference type="Proteomes" id="UP000515756"/>
    </source>
</evidence>
<dbReference type="GO" id="GO:0016747">
    <property type="term" value="F:acyltransferase activity, transferring groups other than amino-acyl groups"/>
    <property type="evidence" value="ECO:0007669"/>
    <property type="project" value="InterPro"/>
</dbReference>
<keyword evidence="6" id="KW-0812">Transmembrane</keyword>
<evidence type="ECO:0000256" key="5">
    <source>
        <dbReference type="ARBA" id="ARBA00023315"/>
    </source>
</evidence>
<keyword evidence="2 6" id="KW-0997">Cell inner membrane</keyword>
<accession>A0A6S4T942</accession>
<keyword evidence="4 6" id="KW-0472">Membrane</keyword>
<keyword evidence="5 6" id="KW-0012">Acyltransferase</keyword>
<dbReference type="Proteomes" id="UP000515756">
    <property type="component" value="Chromosome"/>
</dbReference>
<dbReference type="PIRSF" id="PIRSF026649">
    <property type="entry name" value="MsbB"/>
    <property type="match status" value="1"/>
</dbReference>